<dbReference type="GO" id="GO:0005886">
    <property type="term" value="C:plasma membrane"/>
    <property type="evidence" value="ECO:0007669"/>
    <property type="project" value="UniProtKB-SubCell"/>
</dbReference>
<keyword evidence="3 6" id="KW-0812">Transmembrane</keyword>
<dbReference type="Proteomes" id="UP000260649">
    <property type="component" value="Unassembled WGS sequence"/>
</dbReference>
<dbReference type="PANTHER" id="PTHR43701:SF2">
    <property type="entry name" value="MEMBRANE TRANSPORTER PROTEIN YJNA-RELATED"/>
    <property type="match status" value="1"/>
</dbReference>
<gene>
    <name evidence="7" type="ORF">DV520_09200</name>
</gene>
<evidence type="ECO:0000256" key="3">
    <source>
        <dbReference type="ARBA" id="ARBA00022692"/>
    </source>
</evidence>
<proteinExistence type="inferred from homology"/>
<dbReference type="AlphaFoldDB" id="A0A3E2B272"/>
<dbReference type="EMBL" id="QQRQ01000017">
    <property type="protein sequence ID" value="RFT06066.1"/>
    <property type="molecule type" value="Genomic_DNA"/>
</dbReference>
<evidence type="ECO:0000256" key="2">
    <source>
        <dbReference type="ARBA" id="ARBA00009142"/>
    </source>
</evidence>
<keyword evidence="6" id="KW-1003">Cell membrane</keyword>
<protein>
    <recommendedName>
        <fullName evidence="6">Probable membrane transporter protein</fullName>
    </recommendedName>
</protein>
<evidence type="ECO:0000313" key="7">
    <source>
        <dbReference type="EMBL" id="RFT06066.1"/>
    </source>
</evidence>
<comment type="similarity">
    <text evidence="2 6">Belongs to the 4-toluene sulfonate uptake permease (TSUP) (TC 2.A.102) family.</text>
</comment>
<evidence type="ECO:0000256" key="5">
    <source>
        <dbReference type="ARBA" id="ARBA00023136"/>
    </source>
</evidence>
<dbReference type="PANTHER" id="PTHR43701">
    <property type="entry name" value="MEMBRANE TRANSPORTER PROTEIN MJ0441-RELATED"/>
    <property type="match status" value="1"/>
</dbReference>
<organism evidence="7 8">
    <name type="scientific">Evtepia gabavorous</name>
    <dbReference type="NCBI Taxonomy" id="2211183"/>
    <lineage>
        <taxon>Bacteria</taxon>
        <taxon>Bacillati</taxon>
        <taxon>Bacillota</taxon>
        <taxon>Clostridia</taxon>
        <taxon>Eubacteriales</taxon>
        <taxon>Evtepia</taxon>
    </lineage>
</organism>
<comment type="caution">
    <text evidence="7">The sequence shown here is derived from an EMBL/GenBank/DDBJ whole genome shotgun (WGS) entry which is preliminary data.</text>
</comment>
<dbReference type="Pfam" id="PF01925">
    <property type="entry name" value="TauE"/>
    <property type="match status" value="1"/>
</dbReference>
<evidence type="ECO:0000256" key="1">
    <source>
        <dbReference type="ARBA" id="ARBA00004141"/>
    </source>
</evidence>
<sequence>MGWLIALLAGTITGILSAFGIGGGSLLLIYLTSFAAIDQHQAQGINLLYFLPAAAAALPAHHKHGLLDKKVILPAILAGLAAAGLAAWLSSSLDTGLLRKLFGLFLLYVGLRELFHKDPDQSEKDDTK</sequence>
<name>A0A3E2B272_9FIRM</name>
<feature type="transmembrane region" description="Helical" evidence="6">
    <location>
        <begin position="44"/>
        <end position="60"/>
    </location>
</feature>
<evidence type="ECO:0000256" key="6">
    <source>
        <dbReference type="RuleBase" id="RU363041"/>
    </source>
</evidence>
<reference evidence="7 8" key="1">
    <citation type="submission" date="2018-07" db="EMBL/GenBank/DDBJ databases">
        <title>GABA Modulating Bacteria of the Human Gut Microbiota.</title>
        <authorList>
            <person name="Strandwitz P."/>
            <person name="Kim K.H."/>
            <person name="Terekhova D."/>
            <person name="Liu J.K."/>
            <person name="Sharma A."/>
            <person name="Levering J."/>
            <person name="Mcdonald D."/>
            <person name="Dietrich D."/>
            <person name="Ramadhar T.R."/>
            <person name="Lekbua A."/>
            <person name="Mroue N."/>
            <person name="Liston C."/>
            <person name="Stewart E.J."/>
            <person name="Dubin M.J."/>
            <person name="Zengler K."/>
            <person name="Knight R."/>
            <person name="Gilbert J.A."/>
            <person name="Clardy J."/>
            <person name="Lewis K."/>
        </authorList>
    </citation>
    <scope>NUCLEOTIDE SEQUENCE [LARGE SCALE GENOMIC DNA]</scope>
    <source>
        <strain evidence="7 8">KLE1738</strain>
    </source>
</reference>
<evidence type="ECO:0000313" key="8">
    <source>
        <dbReference type="Proteomes" id="UP000260649"/>
    </source>
</evidence>
<keyword evidence="4 6" id="KW-1133">Transmembrane helix</keyword>
<comment type="subcellular location">
    <subcellularLocation>
        <location evidence="6">Cell membrane</location>
        <topology evidence="6">Multi-pass membrane protein</topology>
    </subcellularLocation>
    <subcellularLocation>
        <location evidence="1">Membrane</location>
        <topology evidence="1">Multi-pass membrane protein</topology>
    </subcellularLocation>
</comment>
<keyword evidence="8" id="KW-1185">Reference proteome</keyword>
<evidence type="ECO:0000256" key="4">
    <source>
        <dbReference type="ARBA" id="ARBA00022989"/>
    </source>
</evidence>
<dbReference type="InterPro" id="IPR051598">
    <property type="entry name" value="TSUP/Inactive_protease-like"/>
</dbReference>
<feature type="transmembrane region" description="Helical" evidence="6">
    <location>
        <begin position="72"/>
        <end position="91"/>
    </location>
</feature>
<keyword evidence="5 6" id="KW-0472">Membrane</keyword>
<dbReference type="InterPro" id="IPR002781">
    <property type="entry name" value="TM_pro_TauE-like"/>
</dbReference>
<accession>A0A3E2B272</accession>